<keyword evidence="3" id="KW-1185">Reference proteome</keyword>
<proteinExistence type="predicted"/>
<reference evidence="3" key="1">
    <citation type="submission" date="2016-11" db="EMBL/GenBank/DDBJ databases">
        <authorList>
            <person name="Varghese N."/>
            <person name="Submissions S."/>
        </authorList>
    </citation>
    <scope>NUCLEOTIDE SEQUENCE [LARGE SCALE GENOMIC DNA]</scope>
    <source>
        <strain evidence="3">CGMCC 1.8995</strain>
    </source>
</reference>
<dbReference type="RefSeq" id="WP_084526263.1">
    <property type="nucleotide sequence ID" value="NZ_FQWD01000002.1"/>
</dbReference>
<dbReference type="Proteomes" id="UP000184520">
    <property type="component" value="Unassembled WGS sequence"/>
</dbReference>
<name>A0A1M5H495_9ALTE</name>
<dbReference type="GO" id="GO:0016787">
    <property type="term" value="F:hydrolase activity"/>
    <property type="evidence" value="ECO:0007669"/>
    <property type="project" value="UniProtKB-KW"/>
</dbReference>
<keyword evidence="2" id="KW-0378">Hydrolase</keyword>
<dbReference type="CDD" id="cd14503">
    <property type="entry name" value="PTP-bact"/>
    <property type="match status" value="1"/>
</dbReference>
<sequence>MKYMYVLFLGACLAVMALNAPAKLNQNELNVSGLKNFQINSETMVSAGLPDNTHLEVLAKSGVNRVVDLIPGDRQAERQIAESLGMQYHNISVDWHNPTLADFERYTDIMNEAKDNGEVVLTHCKLNWRGSAFTYLYRVTQLNEDEATARADMEAIWTPNETWRDFIEKVKTAN</sequence>
<dbReference type="AlphaFoldDB" id="A0A1M5H495"/>
<feature type="chain" id="PRO_5013132933" evidence="1">
    <location>
        <begin position="23"/>
        <end position="174"/>
    </location>
</feature>
<accession>A0A1M5H495</accession>
<protein>
    <submittedName>
        <fullName evidence="2">Predicted phosphohydrolase, protein tyrosine phosphatase (PTP) superfamily, DUF442 family</fullName>
    </submittedName>
</protein>
<dbReference type="InterPro" id="IPR029021">
    <property type="entry name" value="Prot-tyrosine_phosphatase-like"/>
</dbReference>
<feature type="signal peptide" evidence="1">
    <location>
        <begin position="1"/>
        <end position="22"/>
    </location>
</feature>
<evidence type="ECO:0000313" key="2">
    <source>
        <dbReference type="EMBL" id="SHG10827.1"/>
    </source>
</evidence>
<evidence type="ECO:0000313" key="3">
    <source>
        <dbReference type="Proteomes" id="UP000184520"/>
    </source>
</evidence>
<evidence type="ECO:0000256" key="1">
    <source>
        <dbReference type="SAM" id="SignalP"/>
    </source>
</evidence>
<dbReference type="SUPFAM" id="SSF52799">
    <property type="entry name" value="(Phosphotyrosine protein) phosphatases II"/>
    <property type="match status" value="1"/>
</dbReference>
<dbReference type="Gene3D" id="3.90.190.10">
    <property type="entry name" value="Protein tyrosine phosphatase superfamily"/>
    <property type="match status" value="1"/>
</dbReference>
<organism evidence="2 3">
    <name type="scientific">Marisediminitalea aggregata</name>
    <dbReference type="NCBI Taxonomy" id="634436"/>
    <lineage>
        <taxon>Bacteria</taxon>
        <taxon>Pseudomonadati</taxon>
        <taxon>Pseudomonadota</taxon>
        <taxon>Gammaproteobacteria</taxon>
        <taxon>Alteromonadales</taxon>
        <taxon>Alteromonadaceae</taxon>
        <taxon>Marisediminitalea</taxon>
    </lineage>
</organism>
<dbReference type="EMBL" id="FQWD01000002">
    <property type="protein sequence ID" value="SHG10827.1"/>
    <property type="molecule type" value="Genomic_DNA"/>
</dbReference>
<gene>
    <name evidence="2" type="ORF">SAMN05216361_1305</name>
</gene>
<dbReference type="OrthoDB" id="7391097at2"/>
<keyword evidence="1" id="KW-0732">Signal</keyword>
<dbReference type="STRING" id="634436.SAMN05216361_1305"/>